<reference evidence="10" key="2">
    <citation type="submission" date="2020-09" db="EMBL/GenBank/DDBJ databases">
        <authorList>
            <person name="Sun Q."/>
            <person name="Zhou Y."/>
        </authorList>
    </citation>
    <scope>NUCLEOTIDE SEQUENCE</scope>
    <source>
        <strain evidence="10">CGMCC 1.15725</strain>
    </source>
</reference>
<feature type="transmembrane region" description="Helical" evidence="8">
    <location>
        <begin position="240"/>
        <end position="262"/>
    </location>
</feature>
<keyword evidence="11" id="KW-1185">Reference proteome</keyword>
<comment type="subcellular location">
    <subcellularLocation>
        <location evidence="1">Cell membrane</location>
        <topology evidence="1">Multi-pass membrane protein</topology>
    </subcellularLocation>
</comment>
<feature type="transmembrane region" description="Helical" evidence="8">
    <location>
        <begin position="167"/>
        <end position="187"/>
    </location>
</feature>
<dbReference type="GO" id="GO:0005886">
    <property type="term" value="C:plasma membrane"/>
    <property type="evidence" value="ECO:0007669"/>
    <property type="project" value="UniProtKB-SubCell"/>
</dbReference>
<dbReference type="PROSITE" id="PS50855">
    <property type="entry name" value="COX1"/>
    <property type="match status" value="1"/>
</dbReference>
<feature type="transmembrane region" description="Helical" evidence="8">
    <location>
        <begin position="21"/>
        <end position="44"/>
    </location>
</feature>
<evidence type="ECO:0000256" key="2">
    <source>
        <dbReference type="ARBA" id="ARBA00022475"/>
    </source>
</evidence>
<dbReference type="AlphaFoldDB" id="A0A8J3E530"/>
<evidence type="ECO:0000313" key="10">
    <source>
        <dbReference type="EMBL" id="GGF32168.1"/>
    </source>
</evidence>
<evidence type="ECO:0000313" key="11">
    <source>
        <dbReference type="Proteomes" id="UP000646365"/>
    </source>
</evidence>
<proteinExistence type="predicted"/>
<feature type="transmembrane region" description="Helical" evidence="8">
    <location>
        <begin position="425"/>
        <end position="448"/>
    </location>
</feature>
<feature type="transmembrane region" description="Helical" evidence="8">
    <location>
        <begin position="309"/>
        <end position="328"/>
    </location>
</feature>
<evidence type="ECO:0000256" key="3">
    <source>
        <dbReference type="ARBA" id="ARBA00022660"/>
    </source>
</evidence>
<feature type="transmembrane region" description="Helical" evidence="8">
    <location>
        <begin position="380"/>
        <end position="405"/>
    </location>
</feature>
<dbReference type="UniPathway" id="UPA00705"/>
<evidence type="ECO:0000256" key="5">
    <source>
        <dbReference type="ARBA" id="ARBA00022989"/>
    </source>
</evidence>
<dbReference type="Pfam" id="PF00115">
    <property type="entry name" value="COX1"/>
    <property type="match status" value="1"/>
</dbReference>
<evidence type="ECO:0000256" key="1">
    <source>
        <dbReference type="ARBA" id="ARBA00004651"/>
    </source>
</evidence>
<dbReference type="InterPro" id="IPR023616">
    <property type="entry name" value="Cyt_c_oxase-like_su1_dom"/>
</dbReference>
<sequence>MTATTLSAPPRVEYDLIKAHSLAAIVTLIISAVFGAIVALKFTYPDFLGSYPWATWGRLRYDHTQGILWGWLCNGFLATLYHLVPRLADRPVTSRRLGWALFWLWNLGVVLSGWSLVLAGFDHWLVAAKPLAWTEFPAVTNIVTEFCLALWFVQFILPLLKPIPGGLYVSAWYIIGGGVFSFLSFPIGSLVPELVPGALGAAFSGLWIHDAVGLLVTPFSLAIAYALIPAVTRRPIYSHFLSMIGFWGLFFVYPLTGTHHYVYSSLPMDTQKAAIVASVYQGADVILVVTNLLMSLGGQGAAVLKDIPLRYVWTGIIFYLLVSLQGSFQALMPVQALVHFTDWKIAHSHLAMLGFATFVAAGGIAHAWQRVPGVRYNATAMAWSYWLIGTGLLVMFFDLTAAGLVEAHLWESGSPWMDSVRAVASYWAFRDASAAPVLAGFLAFLLGLTTGPAAASETAESSPEPLSPGELVAVGAHPVAGE</sequence>
<dbReference type="InterPro" id="IPR000883">
    <property type="entry name" value="Cyt_C_Oxase_1"/>
</dbReference>
<feature type="region of interest" description="Disordered" evidence="7">
    <location>
        <begin position="455"/>
        <end position="482"/>
    </location>
</feature>
<dbReference type="GO" id="GO:0006119">
    <property type="term" value="P:oxidative phosphorylation"/>
    <property type="evidence" value="ECO:0007669"/>
    <property type="project" value="UniProtKB-UniPathway"/>
</dbReference>
<evidence type="ECO:0000259" key="9">
    <source>
        <dbReference type="PROSITE" id="PS50855"/>
    </source>
</evidence>
<keyword evidence="5 8" id="KW-1133">Transmembrane helix</keyword>
<comment type="caution">
    <text evidence="10">The sequence shown here is derived from an EMBL/GenBank/DDBJ whole genome shotgun (WGS) entry which is preliminary data.</text>
</comment>
<evidence type="ECO:0000256" key="7">
    <source>
        <dbReference type="SAM" id="MobiDB-lite"/>
    </source>
</evidence>
<keyword evidence="3" id="KW-0813">Transport</keyword>
<protein>
    <recommendedName>
        <fullName evidence="9">Cytochrome oxidase subunit I profile domain-containing protein</fullName>
    </recommendedName>
</protein>
<keyword evidence="4 8" id="KW-0812">Transmembrane</keyword>
<dbReference type="InterPro" id="IPR036927">
    <property type="entry name" value="Cyt_c_oxase-like_su1_sf"/>
</dbReference>
<dbReference type="GO" id="GO:0004129">
    <property type="term" value="F:cytochrome-c oxidase activity"/>
    <property type="evidence" value="ECO:0007669"/>
    <property type="project" value="InterPro"/>
</dbReference>
<feature type="transmembrane region" description="Helical" evidence="8">
    <location>
        <begin position="348"/>
        <end position="368"/>
    </location>
</feature>
<dbReference type="PANTHER" id="PTHR10422:SF29">
    <property type="entry name" value="CYTOCHROME C OXIDASE SUBUNIT 1 HOMOLOG, BACTEROID"/>
    <property type="match status" value="1"/>
</dbReference>
<dbReference type="PANTHER" id="PTHR10422">
    <property type="entry name" value="CYTOCHROME C OXIDASE SUBUNIT 1"/>
    <property type="match status" value="1"/>
</dbReference>
<dbReference type="GO" id="GO:0015105">
    <property type="term" value="F:arsenite transmembrane transporter activity"/>
    <property type="evidence" value="ECO:0007669"/>
    <property type="project" value="InterPro"/>
</dbReference>
<evidence type="ECO:0000256" key="6">
    <source>
        <dbReference type="ARBA" id="ARBA00023136"/>
    </source>
</evidence>
<keyword evidence="3" id="KW-0249">Electron transport</keyword>
<keyword evidence="3" id="KW-0679">Respiratory chain</keyword>
<dbReference type="Gene3D" id="1.20.210.10">
    <property type="entry name" value="Cytochrome c oxidase-like, subunit I domain"/>
    <property type="match status" value="1"/>
</dbReference>
<dbReference type="GO" id="GO:0022904">
    <property type="term" value="P:respiratory electron transport chain"/>
    <property type="evidence" value="ECO:0007669"/>
    <property type="project" value="TreeGrafter"/>
</dbReference>
<keyword evidence="2" id="KW-1003">Cell membrane</keyword>
<dbReference type="InterPro" id="IPR000802">
    <property type="entry name" value="Arsenical_pump_ArsB"/>
</dbReference>
<dbReference type="Proteomes" id="UP000646365">
    <property type="component" value="Unassembled WGS sequence"/>
</dbReference>
<dbReference type="SUPFAM" id="SSF81442">
    <property type="entry name" value="Cytochrome c oxidase subunit I-like"/>
    <property type="match status" value="1"/>
</dbReference>
<feature type="transmembrane region" description="Helical" evidence="8">
    <location>
        <begin position="64"/>
        <end position="84"/>
    </location>
</feature>
<gene>
    <name evidence="10" type="ORF">GCM10011611_42920</name>
</gene>
<reference evidence="10" key="1">
    <citation type="journal article" date="2014" name="Int. J. Syst. Evol. Microbiol.">
        <title>Complete genome sequence of Corynebacterium casei LMG S-19264T (=DSM 44701T), isolated from a smear-ripened cheese.</title>
        <authorList>
            <consortium name="US DOE Joint Genome Institute (JGI-PGF)"/>
            <person name="Walter F."/>
            <person name="Albersmeier A."/>
            <person name="Kalinowski J."/>
            <person name="Ruckert C."/>
        </authorList>
    </citation>
    <scope>NUCLEOTIDE SEQUENCE</scope>
    <source>
        <strain evidence="10">CGMCC 1.15725</strain>
    </source>
</reference>
<name>A0A8J3E530_9PROT</name>
<organism evidence="10 11">
    <name type="scientific">Aliidongia dinghuensis</name>
    <dbReference type="NCBI Taxonomy" id="1867774"/>
    <lineage>
        <taxon>Bacteria</taxon>
        <taxon>Pseudomonadati</taxon>
        <taxon>Pseudomonadota</taxon>
        <taxon>Alphaproteobacteria</taxon>
        <taxon>Rhodospirillales</taxon>
        <taxon>Dongiaceae</taxon>
        <taxon>Aliidongia</taxon>
    </lineage>
</organism>
<feature type="compositionally biased region" description="Low complexity" evidence="7">
    <location>
        <begin position="455"/>
        <end position="468"/>
    </location>
</feature>
<dbReference type="PRINTS" id="PR00758">
    <property type="entry name" value="ARSENICPUMP"/>
</dbReference>
<keyword evidence="6 8" id="KW-0472">Membrane</keyword>
<dbReference type="EMBL" id="BMJQ01000011">
    <property type="protein sequence ID" value="GGF32168.1"/>
    <property type="molecule type" value="Genomic_DNA"/>
</dbReference>
<accession>A0A8J3E530</accession>
<evidence type="ECO:0000256" key="8">
    <source>
        <dbReference type="SAM" id="Phobius"/>
    </source>
</evidence>
<feature type="domain" description="Cytochrome oxidase subunit I profile" evidence="9">
    <location>
        <begin position="1"/>
        <end position="404"/>
    </location>
</feature>
<feature type="transmembrane region" description="Helical" evidence="8">
    <location>
        <begin position="274"/>
        <end position="297"/>
    </location>
</feature>
<feature type="transmembrane region" description="Helical" evidence="8">
    <location>
        <begin position="96"/>
        <end position="118"/>
    </location>
</feature>
<dbReference type="GO" id="GO:0015990">
    <property type="term" value="P:electron transport coupled proton transport"/>
    <property type="evidence" value="ECO:0007669"/>
    <property type="project" value="TreeGrafter"/>
</dbReference>
<dbReference type="RefSeq" id="WP_189049578.1">
    <property type="nucleotide sequence ID" value="NZ_BMJQ01000011.1"/>
</dbReference>
<feature type="transmembrane region" description="Helical" evidence="8">
    <location>
        <begin position="207"/>
        <end position="228"/>
    </location>
</feature>
<evidence type="ECO:0000256" key="4">
    <source>
        <dbReference type="ARBA" id="ARBA00022692"/>
    </source>
</evidence>
<dbReference type="GO" id="GO:0020037">
    <property type="term" value="F:heme binding"/>
    <property type="evidence" value="ECO:0007669"/>
    <property type="project" value="InterPro"/>
</dbReference>
<feature type="transmembrane region" description="Helical" evidence="8">
    <location>
        <begin position="138"/>
        <end position="160"/>
    </location>
</feature>